<protein>
    <recommendedName>
        <fullName evidence="2">Phage antitermination protein Q</fullName>
    </recommendedName>
</protein>
<reference evidence="1" key="1">
    <citation type="journal article" date="2015" name="MBio">
        <title>Eco-Evolutionary Dynamics of Episomes among Ecologically Cohesive Bacterial Populations.</title>
        <authorList>
            <person name="Xue H."/>
            <person name="Cordero O.X."/>
            <person name="Camas F.M."/>
            <person name="Trimble W."/>
            <person name="Meyer F."/>
            <person name="Guglielmini J."/>
            <person name="Rocha E.P."/>
            <person name="Polz M.F."/>
        </authorList>
    </citation>
    <scope>NUCLEOTIDE SEQUENCE</scope>
    <source>
        <strain evidence="1">FF_113</strain>
    </source>
</reference>
<proteinExistence type="predicted"/>
<dbReference type="AlphaFoldDB" id="A0A0H3ZW54"/>
<accession>A0A0H3ZW54</accession>
<dbReference type="EMBL" id="KP795616">
    <property type="protein sequence ID" value="AKN38807.1"/>
    <property type="molecule type" value="Genomic_DNA"/>
</dbReference>
<evidence type="ECO:0008006" key="2">
    <source>
        <dbReference type="Google" id="ProtNLM"/>
    </source>
</evidence>
<name>A0A0H3ZW54_9GAMM</name>
<evidence type="ECO:0000313" key="1">
    <source>
        <dbReference type="EMBL" id="AKN38807.1"/>
    </source>
</evidence>
<sequence>MASMKSLDTLMEMWARWVHLGGVLPSSASLMEVMIANKGVMCFGSGGKKSPVVDGVEARIEAALMSLAVDKPMVAKVVRVHYGAIRLSGLDVDATQLQISQRLGLSLRTYRRYLAQGREHISKQLAR</sequence>
<organism evidence="1">
    <name type="scientific">Enterovibrio sp. FF_113</name>
    <dbReference type="NCBI Taxonomy" id="1660266"/>
    <lineage>
        <taxon>Bacteria</taxon>
        <taxon>Pseudomonadati</taxon>
        <taxon>Pseudomonadota</taxon>
        <taxon>Gammaproteobacteria</taxon>
        <taxon>Vibrionales</taxon>
        <taxon>Vibrionaceae</taxon>
        <taxon>Enterovibrio</taxon>
    </lineage>
</organism>